<proteinExistence type="predicted"/>
<evidence type="ECO:0000256" key="1">
    <source>
        <dbReference type="SAM" id="SignalP"/>
    </source>
</evidence>
<evidence type="ECO:0008006" key="4">
    <source>
        <dbReference type="Google" id="ProtNLM"/>
    </source>
</evidence>
<keyword evidence="1" id="KW-0732">Signal</keyword>
<protein>
    <recommendedName>
        <fullName evidence="4">6-bladed beta-propeller</fullName>
    </recommendedName>
</protein>
<comment type="caution">
    <text evidence="2">The sequence shown here is derived from an EMBL/GenBank/DDBJ whole genome shotgun (WGS) entry which is preliminary data.</text>
</comment>
<sequence length="394" mass="44954">MKTTKLLLVIPFILMGCQIINAQSKASNLPVFDFSKNYPQKKMRLQEMADIEYVPLETTDDILLSDGAVLSAVTDKYILVHETRHGDIFVFDRNTGKLYSHFNHKGQSGQEYTWINVGTIFDEKKEEIYVCSQYIQVYSLKGDYKRTLKINTFDNEMSIFDFDDESLLIYEGVIIEPGREKKTKTSPYRLVSKKDGSLISVLDIHFTERYSNKIPQKLENNMWRAFGIYYPQNIHYGPDLMIADISSDTLYQLSPSKGLIPLLTRTPSTHAAEPRNIWIPLVTTDKYMLIGTLLLDFNNLKGGPIPTFMYELKTGEIKKVPILDAEYDTRAWSQGRWSPEGSPAIARNMVAELIQASAVIDAYHGKRLAGNGDKIAKKLVEDDNPVVRIIKFKL</sequence>
<gene>
    <name evidence="2" type="ORF">GGQ57_000723</name>
</gene>
<dbReference type="EMBL" id="JACHOC010000001">
    <property type="protein sequence ID" value="MBB4620849.1"/>
    <property type="molecule type" value="Genomic_DNA"/>
</dbReference>
<feature type="chain" id="PRO_5046389250" description="6-bladed beta-propeller" evidence="1">
    <location>
        <begin position="23"/>
        <end position="394"/>
    </location>
</feature>
<keyword evidence="3" id="KW-1185">Reference proteome</keyword>
<feature type="signal peptide" evidence="1">
    <location>
        <begin position="1"/>
        <end position="22"/>
    </location>
</feature>
<organism evidence="2 3">
    <name type="scientific">Parabacteroides faecis</name>
    <dbReference type="NCBI Taxonomy" id="1217282"/>
    <lineage>
        <taxon>Bacteria</taxon>
        <taxon>Pseudomonadati</taxon>
        <taxon>Bacteroidota</taxon>
        <taxon>Bacteroidia</taxon>
        <taxon>Bacteroidales</taxon>
        <taxon>Tannerellaceae</taxon>
        <taxon>Parabacteroides</taxon>
    </lineage>
</organism>
<dbReference type="Proteomes" id="UP000533637">
    <property type="component" value="Unassembled WGS sequence"/>
</dbReference>
<dbReference type="RefSeq" id="WP_122376300.1">
    <property type="nucleotide sequence ID" value="NZ_BMPB01000004.1"/>
</dbReference>
<evidence type="ECO:0000313" key="3">
    <source>
        <dbReference type="Proteomes" id="UP000533637"/>
    </source>
</evidence>
<name>A0ABR6KJ60_9BACT</name>
<reference evidence="2 3" key="1">
    <citation type="submission" date="2020-08" db="EMBL/GenBank/DDBJ databases">
        <title>Genomic Encyclopedia of Type Strains, Phase IV (KMG-IV): sequencing the most valuable type-strain genomes for metagenomic binning, comparative biology and taxonomic classification.</title>
        <authorList>
            <person name="Goeker M."/>
        </authorList>
    </citation>
    <scope>NUCLEOTIDE SEQUENCE [LARGE SCALE GENOMIC DNA]</scope>
    <source>
        <strain evidence="2 3">DSM 102983</strain>
    </source>
</reference>
<dbReference type="Pfam" id="PF17170">
    <property type="entry name" value="DUF5128"/>
    <property type="match status" value="1"/>
</dbReference>
<evidence type="ECO:0000313" key="2">
    <source>
        <dbReference type="EMBL" id="MBB4620849.1"/>
    </source>
</evidence>
<accession>A0ABR6KJ60</accession>
<dbReference type="PROSITE" id="PS51257">
    <property type="entry name" value="PROKAR_LIPOPROTEIN"/>
    <property type="match status" value="1"/>
</dbReference>